<gene>
    <name evidence="1" type="ORF">OVN521_LOCUS51325</name>
</gene>
<evidence type="ECO:0000313" key="2">
    <source>
        <dbReference type="Proteomes" id="UP000663866"/>
    </source>
</evidence>
<organism evidence="1 2">
    <name type="scientific">Rotaria magnacalcarata</name>
    <dbReference type="NCBI Taxonomy" id="392030"/>
    <lineage>
        <taxon>Eukaryota</taxon>
        <taxon>Metazoa</taxon>
        <taxon>Spiralia</taxon>
        <taxon>Gnathifera</taxon>
        <taxon>Rotifera</taxon>
        <taxon>Eurotatoria</taxon>
        <taxon>Bdelloidea</taxon>
        <taxon>Philodinida</taxon>
        <taxon>Philodinidae</taxon>
        <taxon>Rotaria</taxon>
    </lineage>
</organism>
<reference evidence="1" key="1">
    <citation type="submission" date="2021-02" db="EMBL/GenBank/DDBJ databases">
        <authorList>
            <person name="Nowell W R."/>
        </authorList>
    </citation>
    <scope>NUCLEOTIDE SEQUENCE</scope>
</reference>
<feature type="non-terminal residue" evidence="1">
    <location>
        <position position="48"/>
    </location>
</feature>
<proteinExistence type="predicted"/>
<dbReference type="AlphaFoldDB" id="A0A821ND02"/>
<dbReference type="EMBL" id="CAJOBG010122727">
    <property type="protein sequence ID" value="CAF4785108.1"/>
    <property type="molecule type" value="Genomic_DNA"/>
</dbReference>
<name>A0A821ND02_9BILA</name>
<keyword evidence="2" id="KW-1185">Reference proteome</keyword>
<accession>A0A821ND02</accession>
<sequence>MQGYPYGHYVYPNGAQMPGAQMPGAQMPVRYMVQPGYRQPSPPFANQS</sequence>
<evidence type="ECO:0000313" key="1">
    <source>
        <dbReference type="EMBL" id="CAF4785108.1"/>
    </source>
</evidence>
<protein>
    <submittedName>
        <fullName evidence="1">Uncharacterized protein</fullName>
    </submittedName>
</protein>
<comment type="caution">
    <text evidence="1">The sequence shown here is derived from an EMBL/GenBank/DDBJ whole genome shotgun (WGS) entry which is preliminary data.</text>
</comment>
<dbReference type="Proteomes" id="UP000663866">
    <property type="component" value="Unassembled WGS sequence"/>
</dbReference>